<dbReference type="PATRIC" id="fig|644801.3.peg.3436"/>
<keyword evidence="1" id="KW-1133">Transmembrane helix</keyword>
<accession>L0GQG1</accession>
<evidence type="ECO:0000256" key="1">
    <source>
        <dbReference type="SAM" id="Phobius"/>
    </source>
</evidence>
<evidence type="ECO:0000259" key="2">
    <source>
        <dbReference type="Pfam" id="PF13670"/>
    </source>
</evidence>
<organism evidence="3 4">
    <name type="scientific">Stutzerimonas stutzeri RCH2</name>
    <dbReference type="NCBI Taxonomy" id="644801"/>
    <lineage>
        <taxon>Bacteria</taxon>
        <taxon>Pseudomonadati</taxon>
        <taxon>Pseudomonadota</taxon>
        <taxon>Gammaproteobacteria</taxon>
        <taxon>Pseudomonadales</taxon>
        <taxon>Pseudomonadaceae</taxon>
        <taxon>Stutzerimonas</taxon>
    </lineage>
</organism>
<evidence type="ECO:0000313" key="4">
    <source>
        <dbReference type="Proteomes" id="UP000010820"/>
    </source>
</evidence>
<dbReference type="KEGG" id="psh:Psest_3528"/>
<dbReference type="HOGENOM" id="CLU_1775837_0_0_6"/>
<dbReference type="Pfam" id="PF13670">
    <property type="entry name" value="PepSY_2"/>
    <property type="match status" value="1"/>
</dbReference>
<dbReference type="EMBL" id="CP003071">
    <property type="protein sequence ID" value="AGA88017.1"/>
    <property type="molecule type" value="Genomic_DNA"/>
</dbReference>
<feature type="transmembrane region" description="Helical" evidence="1">
    <location>
        <begin position="32"/>
        <end position="52"/>
    </location>
</feature>
<dbReference type="Proteomes" id="UP000010820">
    <property type="component" value="Chromosome"/>
</dbReference>
<dbReference type="InterPro" id="IPR025711">
    <property type="entry name" value="PepSY"/>
</dbReference>
<proteinExistence type="predicted"/>
<gene>
    <name evidence="3" type="ORF">Psest_3528</name>
</gene>
<feature type="transmembrane region" description="Helical" evidence="1">
    <location>
        <begin position="64"/>
        <end position="82"/>
    </location>
</feature>
<feature type="domain" description="PepSY" evidence="2">
    <location>
        <begin position="66"/>
        <end position="144"/>
    </location>
</feature>
<evidence type="ECO:0000313" key="3">
    <source>
        <dbReference type="EMBL" id="AGA88017.1"/>
    </source>
</evidence>
<dbReference type="AlphaFoldDB" id="L0GQG1"/>
<keyword evidence="1" id="KW-0472">Membrane</keyword>
<dbReference type="eggNOG" id="COG5591">
    <property type="taxonomic scope" value="Bacteria"/>
</dbReference>
<reference evidence="3 4" key="1">
    <citation type="submission" date="2011-10" db="EMBL/GenBank/DDBJ databases">
        <title>Complete sequence of chromosome of Pseudomonas stutzeri RCH2.</title>
        <authorList>
            <consortium name="US DOE Joint Genome Institute"/>
            <person name="Lucas S."/>
            <person name="Han J."/>
            <person name="Lapidus A."/>
            <person name="Cheng J.-F."/>
            <person name="Goodwin L."/>
            <person name="Pitluck S."/>
            <person name="Peters L."/>
            <person name="Ovchinnikova G."/>
            <person name="Zeytun A."/>
            <person name="Lu M."/>
            <person name="Detter J.C."/>
            <person name="Han C."/>
            <person name="Tapia R."/>
            <person name="Land M."/>
            <person name="Hauser L."/>
            <person name="Kyrpides N."/>
            <person name="Ivanova N."/>
            <person name="Pagani I."/>
            <person name="Chakraborty R."/>
            <person name="Arkin A."/>
            <person name="Dehal P."/>
            <person name="Wall J."/>
            <person name="Hazen T."/>
            <person name="Woyke T."/>
        </authorList>
    </citation>
    <scope>NUCLEOTIDE SEQUENCE [LARGE SCALE GENOMIC DNA]</scope>
    <source>
        <strain evidence="3 4">RCH2</strain>
    </source>
</reference>
<sequence length="146" mass="15746">MAMALWQSRLAPGEIDIGPAHARQLAVPRLNLAAVVALVIQAGAYSYGPIWFRSQKENEMYNKTLTAAFAVAILGSGAAFAADKPGADWITLEQAVEKAKAAGYTELHGIEADDDGWEGEGMKQDGKKYEFSIDGRTGEVTKEKED</sequence>
<keyword evidence="1" id="KW-0812">Transmembrane</keyword>
<dbReference type="STRING" id="644801.Psest_3528"/>
<protein>
    <submittedName>
        <fullName evidence="3">Putative membrane protein</fullName>
    </submittedName>
</protein>
<dbReference type="Gene3D" id="3.10.450.40">
    <property type="match status" value="1"/>
</dbReference>
<name>L0GQG1_STUST</name>